<proteinExistence type="predicted"/>
<evidence type="ECO:0000313" key="2">
    <source>
        <dbReference type="Proteomes" id="UP001324287"/>
    </source>
</evidence>
<gene>
    <name evidence="1" type="ORF">U6N30_16240</name>
</gene>
<keyword evidence="2" id="KW-1185">Reference proteome</keyword>
<dbReference type="Proteomes" id="UP001324287">
    <property type="component" value="Chromosome"/>
</dbReference>
<accession>A0ABZ1BAZ8</accession>
<evidence type="ECO:0000313" key="1">
    <source>
        <dbReference type="EMBL" id="WRL66784.1"/>
    </source>
</evidence>
<dbReference type="RefSeq" id="WP_324278096.1">
    <property type="nucleotide sequence ID" value="NZ_CP141261.1"/>
</dbReference>
<organism evidence="1 2">
    <name type="scientific">Blastococcus brunescens</name>
    <dbReference type="NCBI Taxonomy" id="1564165"/>
    <lineage>
        <taxon>Bacteria</taxon>
        <taxon>Bacillati</taxon>
        <taxon>Actinomycetota</taxon>
        <taxon>Actinomycetes</taxon>
        <taxon>Geodermatophilales</taxon>
        <taxon>Geodermatophilaceae</taxon>
        <taxon>Blastococcus</taxon>
    </lineage>
</organism>
<reference evidence="1 2" key="1">
    <citation type="submission" date="2023-12" db="EMBL/GenBank/DDBJ databases">
        <title>Blastococcus brunescens sp. nov., an actonobacterium isolated from sandstone collected in sahara desert.</title>
        <authorList>
            <person name="Gtari M."/>
            <person name="Ghodhbane F."/>
        </authorList>
    </citation>
    <scope>NUCLEOTIDE SEQUENCE [LARGE SCALE GENOMIC DNA]</scope>
    <source>
        <strain evidence="1 2">BMG 8361</strain>
    </source>
</reference>
<sequence>MTTPLKEIDDYQTMDGALLRAAFEVAARLTIDDYEDIPISRLTLGRLREDDLVPILDQVRGEAAELKHAMLGQSADDPESNPEGWVL</sequence>
<name>A0ABZ1BAZ8_9ACTN</name>
<dbReference type="EMBL" id="CP141261">
    <property type="protein sequence ID" value="WRL66784.1"/>
    <property type="molecule type" value="Genomic_DNA"/>
</dbReference>
<protein>
    <submittedName>
        <fullName evidence="1">Uncharacterized protein</fullName>
    </submittedName>
</protein>